<reference evidence="1" key="2">
    <citation type="journal article" date="2015" name="Fish Shellfish Immunol.">
        <title>Early steps in the European eel (Anguilla anguilla)-Vibrio vulnificus interaction in the gills: Role of the RtxA13 toxin.</title>
        <authorList>
            <person name="Callol A."/>
            <person name="Pajuelo D."/>
            <person name="Ebbesson L."/>
            <person name="Teles M."/>
            <person name="MacKenzie S."/>
            <person name="Amaro C."/>
        </authorList>
    </citation>
    <scope>NUCLEOTIDE SEQUENCE</scope>
</reference>
<protein>
    <submittedName>
        <fullName evidence="1">Uncharacterized protein</fullName>
    </submittedName>
</protein>
<reference evidence="1" key="1">
    <citation type="submission" date="2014-11" db="EMBL/GenBank/DDBJ databases">
        <authorList>
            <person name="Amaro Gonzalez C."/>
        </authorList>
    </citation>
    <scope>NUCLEOTIDE SEQUENCE</scope>
</reference>
<dbReference type="EMBL" id="GBXM01084955">
    <property type="protein sequence ID" value="JAH23622.1"/>
    <property type="molecule type" value="Transcribed_RNA"/>
</dbReference>
<organism evidence="1">
    <name type="scientific">Anguilla anguilla</name>
    <name type="common">European freshwater eel</name>
    <name type="synonym">Muraena anguilla</name>
    <dbReference type="NCBI Taxonomy" id="7936"/>
    <lineage>
        <taxon>Eukaryota</taxon>
        <taxon>Metazoa</taxon>
        <taxon>Chordata</taxon>
        <taxon>Craniata</taxon>
        <taxon>Vertebrata</taxon>
        <taxon>Euteleostomi</taxon>
        <taxon>Actinopterygii</taxon>
        <taxon>Neopterygii</taxon>
        <taxon>Teleostei</taxon>
        <taxon>Anguilliformes</taxon>
        <taxon>Anguillidae</taxon>
        <taxon>Anguilla</taxon>
    </lineage>
</organism>
<name>A0A0E9R4C8_ANGAN</name>
<dbReference type="AlphaFoldDB" id="A0A0E9R4C8"/>
<sequence length="47" mass="5604">MWCHSPETRTIIHNQNKFFQTNFFLLFFLKACLPAKELTPKCCLGVW</sequence>
<accession>A0A0E9R4C8</accession>
<proteinExistence type="predicted"/>
<evidence type="ECO:0000313" key="1">
    <source>
        <dbReference type="EMBL" id="JAH23622.1"/>
    </source>
</evidence>